<accession>A0AAP2RE22</accession>
<keyword evidence="1" id="KW-0812">Transmembrane</keyword>
<gene>
    <name evidence="2" type="ORF">CUJ83_11610</name>
</gene>
<dbReference type="Proteomes" id="UP001320159">
    <property type="component" value="Unassembled WGS sequence"/>
</dbReference>
<keyword evidence="3" id="KW-1185">Reference proteome</keyword>
<evidence type="ECO:0000313" key="3">
    <source>
        <dbReference type="Proteomes" id="UP001320159"/>
    </source>
</evidence>
<organism evidence="2 3">
    <name type="scientific">Methanooceanicella nereidis</name>
    <dbReference type="NCBI Taxonomy" id="2052831"/>
    <lineage>
        <taxon>Archaea</taxon>
        <taxon>Methanobacteriati</taxon>
        <taxon>Methanobacteriota</taxon>
        <taxon>Stenosarchaea group</taxon>
        <taxon>Methanomicrobia</taxon>
        <taxon>Methanocellales</taxon>
        <taxon>Methanocellaceae</taxon>
        <taxon>Methanooceanicella</taxon>
    </lineage>
</organism>
<feature type="transmembrane region" description="Helical" evidence="1">
    <location>
        <begin position="51"/>
        <end position="70"/>
    </location>
</feature>
<protein>
    <submittedName>
        <fullName evidence="2">Uncharacterized protein</fullName>
    </submittedName>
</protein>
<evidence type="ECO:0000256" key="1">
    <source>
        <dbReference type="SAM" id="Phobius"/>
    </source>
</evidence>
<dbReference type="AlphaFoldDB" id="A0AAP2RE22"/>
<keyword evidence="1" id="KW-1133">Transmembrane helix</keyword>
<dbReference type="EMBL" id="PGCK01000010">
    <property type="protein sequence ID" value="MCD1295644.1"/>
    <property type="molecule type" value="Genomic_DNA"/>
</dbReference>
<reference evidence="2 3" key="1">
    <citation type="submission" date="2017-11" db="EMBL/GenBank/DDBJ databases">
        <title>Isolation and Characterization of Family Methanocellaceae Species from Potential Methane Hydrate Area Offshore Southwestern Taiwan.</title>
        <authorList>
            <person name="Zhang W.-L."/>
            <person name="Chen W.-C."/>
            <person name="Lai M.-C."/>
            <person name="Chen S.-C."/>
        </authorList>
    </citation>
    <scope>NUCLEOTIDE SEQUENCE [LARGE SCALE GENOMIC DNA]</scope>
    <source>
        <strain evidence="2 3">CWC-04</strain>
    </source>
</reference>
<evidence type="ECO:0000313" key="2">
    <source>
        <dbReference type="EMBL" id="MCD1295644.1"/>
    </source>
</evidence>
<name>A0AAP2RE22_9EURY</name>
<comment type="caution">
    <text evidence="2">The sequence shown here is derived from an EMBL/GenBank/DDBJ whole genome shotgun (WGS) entry which is preliminary data.</text>
</comment>
<dbReference type="RefSeq" id="WP_230742500.1">
    <property type="nucleotide sequence ID" value="NZ_PGCK01000010.1"/>
</dbReference>
<sequence length="75" mass="8112">MVLGVLLGAVFGAIFGYILGWIVELFPNFNAALLDGINLLTGLDVSGQTRALFTAIGFICGILFGILNEFRKKNY</sequence>
<keyword evidence="1" id="KW-0472">Membrane</keyword>
<proteinExistence type="predicted"/>